<keyword evidence="3" id="KW-0689">Ribosomal protein</keyword>
<protein>
    <recommendedName>
        <fullName evidence="6">Large ribosomal subunit protein mL49</fullName>
    </recommendedName>
</protein>
<dbReference type="Gene3D" id="3.30.780.10">
    <property type="entry name" value="SUI1-like domain"/>
    <property type="match status" value="1"/>
</dbReference>
<dbReference type="RefSeq" id="XP_062644304.1">
    <property type="nucleotide sequence ID" value="XM_062793643.1"/>
</dbReference>
<dbReference type="AlphaFoldDB" id="A0AAN6Z0M9"/>
<dbReference type="Proteomes" id="UP001302602">
    <property type="component" value="Unassembled WGS sequence"/>
</dbReference>
<evidence type="ECO:0000256" key="3">
    <source>
        <dbReference type="ARBA" id="ARBA00022980"/>
    </source>
</evidence>
<dbReference type="GeneID" id="87830412"/>
<name>A0AAN6Z0M9_9PEZI</name>
<sequence>MLRPATVVRPFTAPMRLLTAQSTPATLLTRRYLATTSTQTPSPSEPLVTPTPTTQPPSEASSASTSPQFQNQQQPQLQQHQTCQPRKQPLPYRVSRTPSNNLAVYELAKRGGNKLLTTIKKVEGDRAAFRTELARGLGLAEVDDKGRKTVVVNTLTGHVIVAGHRKNQVVEWLEKQGF</sequence>
<dbReference type="InterPro" id="IPR007740">
    <property type="entry name" value="Ribosomal_mL49"/>
</dbReference>
<proteinExistence type="inferred from homology"/>
<keyword evidence="4" id="KW-0496">Mitochondrion</keyword>
<comment type="subcellular location">
    <subcellularLocation>
        <location evidence="1">Mitochondrion</location>
    </subcellularLocation>
</comment>
<comment type="caution">
    <text evidence="8">The sequence shown here is derived from an EMBL/GenBank/DDBJ whole genome shotgun (WGS) entry which is preliminary data.</text>
</comment>
<reference evidence="8" key="2">
    <citation type="submission" date="2023-05" db="EMBL/GenBank/DDBJ databases">
        <authorList>
            <consortium name="Lawrence Berkeley National Laboratory"/>
            <person name="Steindorff A."/>
            <person name="Hensen N."/>
            <person name="Bonometti L."/>
            <person name="Westerberg I."/>
            <person name="Brannstrom I.O."/>
            <person name="Guillou S."/>
            <person name="Cros-Aarteil S."/>
            <person name="Calhoun S."/>
            <person name="Haridas S."/>
            <person name="Kuo A."/>
            <person name="Mondo S."/>
            <person name="Pangilinan J."/>
            <person name="Riley R."/>
            <person name="Labutti K."/>
            <person name="Andreopoulos B."/>
            <person name="Lipzen A."/>
            <person name="Chen C."/>
            <person name="Yanf M."/>
            <person name="Daum C."/>
            <person name="Ng V."/>
            <person name="Clum A."/>
            <person name="Ohm R."/>
            <person name="Martin F."/>
            <person name="Silar P."/>
            <person name="Natvig D."/>
            <person name="Lalanne C."/>
            <person name="Gautier V."/>
            <person name="Ament-Velasquez S.L."/>
            <person name="Kruys A."/>
            <person name="Hutchinson M.I."/>
            <person name="Powell A.J."/>
            <person name="Barry K."/>
            <person name="Miller A.N."/>
            <person name="Grigoriev I.V."/>
            <person name="Debuchy R."/>
            <person name="Gladieux P."/>
            <person name="Thoren M.H."/>
            <person name="Johannesson H."/>
        </authorList>
    </citation>
    <scope>NUCLEOTIDE SEQUENCE</scope>
    <source>
        <strain evidence="8">CBS 731.68</strain>
    </source>
</reference>
<evidence type="ECO:0000256" key="7">
    <source>
        <dbReference type="SAM" id="MobiDB-lite"/>
    </source>
</evidence>
<comment type="similarity">
    <text evidence="2">Belongs to the mitochondrion-specific ribosomal protein mL49 family.</text>
</comment>
<feature type="region of interest" description="Disordered" evidence="7">
    <location>
        <begin position="35"/>
        <end position="97"/>
    </location>
</feature>
<evidence type="ECO:0000256" key="2">
    <source>
        <dbReference type="ARBA" id="ARBA00005677"/>
    </source>
</evidence>
<evidence type="ECO:0000256" key="5">
    <source>
        <dbReference type="ARBA" id="ARBA00023274"/>
    </source>
</evidence>
<dbReference type="GO" id="GO:0006412">
    <property type="term" value="P:translation"/>
    <property type="evidence" value="ECO:0007669"/>
    <property type="project" value="InterPro"/>
</dbReference>
<dbReference type="GO" id="GO:0005762">
    <property type="term" value="C:mitochondrial large ribosomal subunit"/>
    <property type="evidence" value="ECO:0007669"/>
    <property type="project" value="TreeGrafter"/>
</dbReference>
<accession>A0AAN6Z0M9</accession>
<feature type="compositionally biased region" description="Low complexity" evidence="7">
    <location>
        <begin position="35"/>
        <end position="85"/>
    </location>
</feature>
<organism evidence="8 9">
    <name type="scientific">Parathielavia appendiculata</name>
    <dbReference type="NCBI Taxonomy" id="2587402"/>
    <lineage>
        <taxon>Eukaryota</taxon>
        <taxon>Fungi</taxon>
        <taxon>Dikarya</taxon>
        <taxon>Ascomycota</taxon>
        <taxon>Pezizomycotina</taxon>
        <taxon>Sordariomycetes</taxon>
        <taxon>Sordariomycetidae</taxon>
        <taxon>Sordariales</taxon>
        <taxon>Chaetomiaceae</taxon>
        <taxon>Parathielavia</taxon>
    </lineage>
</organism>
<dbReference type="PANTHER" id="PTHR13477:SF0">
    <property type="entry name" value="LARGE RIBOSOMAL SUBUNIT PROTEIN ML49"/>
    <property type="match status" value="1"/>
</dbReference>
<evidence type="ECO:0000313" key="9">
    <source>
        <dbReference type="Proteomes" id="UP001302602"/>
    </source>
</evidence>
<dbReference type="EMBL" id="MU853238">
    <property type="protein sequence ID" value="KAK4120533.1"/>
    <property type="molecule type" value="Genomic_DNA"/>
</dbReference>
<evidence type="ECO:0000256" key="4">
    <source>
        <dbReference type="ARBA" id="ARBA00023128"/>
    </source>
</evidence>
<dbReference type="Pfam" id="PF05046">
    <property type="entry name" value="Img2"/>
    <property type="match status" value="1"/>
</dbReference>
<keyword evidence="9" id="KW-1185">Reference proteome</keyword>
<dbReference type="PANTHER" id="PTHR13477">
    <property type="entry name" value="MITOCHONDRIAL 39S RIBOSOMAL PROTEIN L49"/>
    <property type="match status" value="1"/>
</dbReference>
<gene>
    <name evidence="8" type="ORF">N657DRAFT_649032</name>
</gene>
<evidence type="ECO:0000256" key="1">
    <source>
        <dbReference type="ARBA" id="ARBA00004173"/>
    </source>
</evidence>
<keyword evidence="5" id="KW-0687">Ribonucleoprotein</keyword>
<dbReference type="GO" id="GO:0003735">
    <property type="term" value="F:structural constituent of ribosome"/>
    <property type="evidence" value="ECO:0007669"/>
    <property type="project" value="InterPro"/>
</dbReference>
<reference evidence="8" key="1">
    <citation type="journal article" date="2023" name="Mol. Phylogenet. Evol.">
        <title>Genome-scale phylogeny and comparative genomics of the fungal order Sordariales.</title>
        <authorList>
            <person name="Hensen N."/>
            <person name="Bonometti L."/>
            <person name="Westerberg I."/>
            <person name="Brannstrom I.O."/>
            <person name="Guillou S."/>
            <person name="Cros-Aarteil S."/>
            <person name="Calhoun S."/>
            <person name="Haridas S."/>
            <person name="Kuo A."/>
            <person name="Mondo S."/>
            <person name="Pangilinan J."/>
            <person name="Riley R."/>
            <person name="LaButti K."/>
            <person name="Andreopoulos B."/>
            <person name="Lipzen A."/>
            <person name="Chen C."/>
            <person name="Yan M."/>
            <person name="Daum C."/>
            <person name="Ng V."/>
            <person name="Clum A."/>
            <person name="Steindorff A."/>
            <person name="Ohm R.A."/>
            <person name="Martin F."/>
            <person name="Silar P."/>
            <person name="Natvig D.O."/>
            <person name="Lalanne C."/>
            <person name="Gautier V."/>
            <person name="Ament-Velasquez S.L."/>
            <person name="Kruys A."/>
            <person name="Hutchinson M.I."/>
            <person name="Powell A.J."/>
            <person name="Barry K."/>
            <person name="Miller A.N."/>
            <person name="Grigoriev I.V."/>
            <person name="Debuchy R."/>
            <person name="Gladieux P."/>
            <person name="Hiltunen Thoren M."/>
            <person name="Johannesson H."/>
        </authorList>
    </citation>
    <scope>NUCLEOTIDE SEQUENCE</scope>
    <source>
        <strain evidence="8">CBS 731.68</strain>
    </source>
</reference>
<evidence type="ECO:0000256" key="6">
    <source>
        <dbReference type="ARBA" id="ARBA00035191"/>
    </source>
</evidence>
<evidence type="ECO:0000313" key="8">
    <source>
        <dbReference type="EMBL" id="KAK4120533.1"/>
    </source>
</evidence>